<organism evidence="1 2">
    <name type="scientific">Smallanthus sonchifolius</name>
    <dbReference type="NCBI Taxonomy" id="185202"/>
    <lineage>
        <taxon>Eukaryota</taxon>
        <taxon>Viridiplantae</taxon>
        <taxon>Streptophyta</taxon>
        <taxon>Embryophyta</taxon>
        <taxon>Tracheophyta</taxon>
        <taxon>Spermatophyta</taxon>
        <taxon>Magnoliopsida</taxon>
        <taxon>eudicotyledons</taxon>
        <taxon>Gunneridae</taxon>
        <taxon>Pentapetalae</taxon>
        <taxon>asterids</taxon>
        <taxon>campanulids</taxon>
        <taxon>Asterales</taxon>
        <taxon>Asteraceae</taxon>
        <taxon>Asteroideae</taxon>
        <taxon>Heliantheae alliance</taxon>
        <taxon>Millerieae</taxon>
        <taxon>Smallanthus</taxon>
    </lineage>
</organism>
<reference evidence="1 2" key="2">
    <citation type="journal article" date="2022" name="Mol. Ecol. Resour.">
        <title>The genomes of chicory, endive, great burdock and yacon provide insights into Asteraceae paleo-polyploidization history and plant inulin production.</title>
        <authorList>
            <person name="Fan W."/>
            <person name="Wang S."/>
            <person name="Wang H."/>
            <person name="Wang A."/>
            <person name="Jiang F."/>
            <person name="Liu H."/>
            <person name="Zhao H."/>
            <person name="Xu D."/>
            <person name="Zhang Y."/>
        </authorList>
    </citation>
    <scope>NUCLEOTIDE SEQUENCE [LARGE SCALE GENOMIC DNA]</scope>
    <source>
        <strain evidence="2">cv. Yunnan</strain>
        <tissue evidence="1">Leaves</tissue>
    </source>
</reference>
<gene>
    <name evidence="1" type="ORF">L1987_25367</name>
</gene>
<evidence type="ECO:0000313" key="1">
    <source>
        <dbReference type="EMBL" id="KAI3809395.1"/>
    </source>
</evidence>
<proteinExistence type="predicted"/>
<comment type="caution">
    <text evidence="1">The sequence shown here is derived from an EMBL/GenBank/DDBJ whole genome shotgun (WGS) entry which is preliminary data.</text>
</comment>
<sequence>MDIFTIFPSWLVSTALVLSMSCMFLFTLRSNRSPMFVPKLPPSPPKLPIIGNLHQLLGMPRHQALWQLSKEYGPIMQIHIGSKPLIVISSPTMAKQVFKNQDHIFCSRPIFHATKRLSYNHLDIAFSPHNNHWREMRKILVSEFLGPKRATSFNHVLVTEIKSMVHFLSLHPSEVAVNLNELFLATVKGLVCKFAFGKSYTEQTLKGPSWEVMLDETMEMLNGSLGDYFPWLGRFIDQFSGWDSKLETCFSNLDAYIETIVNEHQNNTIAKLSDEDKDFVHTLVELSTIENDYGYRLTKEDVKALIMNVFTGGIDTTVVTMVWAMSEITRSARVMKKLQSEIRNCTGRIEKDQKLDIAKMTYLKMVVKETLRLHPPAPLLIPRESLSHCQIGVYDVFPTTTVLINGWAIGRDPETWGENAAEFYPERFENLEVEYGGRNYEMVPFGGGRRSCPAMNTAPTTIEFTIANLLYWFDWEVPNGVKNEDLNMQEEGSLVVRKELPLYLVPRKHMWED</sequence>
<protein>
    <submittedName>
        <fullName evidence="1">Uncharacterized protein</fullName>
    </submittedName>
</protein>
<evidence type="ECO:0000313" key="2">
    <source>
        <dbReference type="Proteomes" id="UP001056120"/>
    </source>
</evidence>
<dbReference type="Proteomes" id="UP001056120">
    <property type="component" value="Linkage Group LG08"/>
</dbReference>
<accession>A0ACB9IPG7</accession>
<reference evidence="2" key="1">
    <citation type="journal article" date="2022" name="Mol. Ecol. Resour.">
        <title>The genomes of chicory, endive, great burdock and yacon provide insights into Asteraceae palaeo-polyploidization history and plant inulin production.</title>
        <authorList>
            <person name="Fan W."/>
            <person name="Wang S."/>
            <person name="Wang H."/>
            <person name="Wang A."/>
            <person name="Jiang F."/>
            <person name="Liu H."/>
            <person name="Zhao H."/>
            <person name="Xu D."/>
            <person name="Zhang Y."/>
        </authorList>
    </citation>
    <scope>NUCLEOTIDE SEQUENCE [LARGE SCALE GENOMIC DNA]</scope>
    <source>
        <strain evidence="2">cv. Yunnan</strain>
    </source>
</reference>
<keyword evidence="2" id="KW-1185">Reference proteome</keyword>
<dbReference type="EMBL" id="CM042025">
    <property type="protein sequence ID" value="KAI3809395.1"/>
    <property type="molecule type" value="Genomic_DNA"/>
</dbReference>
<name>A0ACB9IPG7_9ASTR</name>